<evidence type="ECO:0000313" key="17">
    <source>
        <dbReference type="Proteomes" id="UP000184476"/>
    </source>
</evidence>
<proteinExistence type="inferred from homology"/>
<dbReference type="InterPro" id="IPR013750">
    <property type="entry name" value="GHMP_kinase_C_dom"/>
</dbReference>
<keyword evidence="9 13" id="KW-0418">Kinase</keyword>
<dbReference type="OrthoDB" id="9769912at2"/>
<keyword evidence="6 13" id="KW-0808">Transferase</keyword>
<evidence type="ECO:0000256" key="7">
    <source>
        <dbReference type="ARBA" id="ARBA00022697"/>
    </source>
</evidence>
<dbReference type="AlphaFoldDB" id="A0A1M4TST1"/>
<reference evidence="16 17" key="1">
    <citation type="submission" date="2016-11" db="EMBL/GenBank/DDBJ databases">
        <authorList>
            <person name="Jaros S."/>
            <person name="Januszkiewicz K."/>
            <person name="Wedrychowicz H."/>
        </authorList>
    </citation>
    <scope>NUCLEOTIDE SEQUENCE [LARGE SCALE GENOMIC DNA]</scope>
    <source>
        <strain evidence="16 17">DSM 44666</strain>
    </source>
</reference>
<dbReference type="GO" id="GO:0005524">
    <property type="term" value="F:ATP binding"/>
    <property type="evidence" value="ECO:0007669"/>
    <property type="project" value="UniProtKB-UniRule"/>
</dbReference>
<keyword evidence="8 13" id="KW-0547">Nucleotide-binding</keyword>
<dbReference type="PANTHER" id="PTHR20861:SF1">
    <property type="entry name" value="HOMOSERINE KINASE"/>
    <property type="match status" value="1"/>
</dbReference>
<feature type="domain" description="GHMP kinase N-terminal" evidence="14">
    <location>
        <begin position="60"/>
        <end position="142"/>
    </location>
</feature>
<evidence type="ECO:0000259" key="14">
    <source>
        <dbReference type="Pfam" id="PF00288"/>
    </source>
</evidence>
<gene>
    <name evidence="13" type="primary">thrB</name>
    <name evidence="16" type="ORF">SAMN05444392_101622</name>
</gene>
<dbReference type="RefSeq" id="WP_073151681.1">
    <property type="nucleotide sequence ID" value="NZ_FQVL01000001.1"/>
</dbReference>
<dbReference type="Pfam" id="PF00288">
    <property type="entry name" value="GHMP_kinases_N"/>
    <property type="match status" value="1"/>
</dbReference>
<evidence type="ECO:0000256" key="8">
    <source>
        <dbReference type="ARBA" id="ARBA00022741"/>
    </source>
</evidence>
<dbReference type="PANTHER" id="PTHR20861">
    <property type="entry name" value="HOMOSERINE/4-DIPHOSPHOCYTIDYL-2-C-METHYL-D-ERYTHRITOL KINASE"/>
    <property type="match status" value="1"/>
</dbReference>
<evidence type="ECO:0000256" key="6">
    <source>
        <dbReference type="ARBA" id="ARBA00022679"/>
    </source>
</evidence>
<name>A0A1M4TST1_9BACL</name>
<comment type="pathway">
    <text evidence="1 13">Amino-acid biosynthesis; L-threonine biosynthesis; L-threonine from L-aspartate: step 4/5.</text>
</comment>
<dbReference type="UniPathway" id="UPA00050">
    <property type="reaction ID" value="UER00064"/>
</dbReference>
<dbReference type="SUPFAM" id="SSF55060">
    <property type="entry name" value="GHMP Kinase, C-terminal domain"/>
    <property type="match status" value="1"/>
</dbReference>
<dbReference type="GO" id="GO:0005737">
    <property type="term" value="C:cytoplasm"/>
    <property type="evidence" value="ECO:0007669"/>
    <property type="project" value="UniProtKB-SubCell"/>
</dbReference>
<dbReference type="SUPFAM" id="SSF54211">
    <property type="entry name" value="Ribosomal protein S5 domain 2-like"/>
    <property type="match status" value="1"/>
</dbReference>
<evidence type="ECO:0000256" key="3">
    <source>
        <dbReference type="ARBA" id="ARBA00012078"/>
    </source>
</evidence>
<dbReference type="Proteomes" id="UP000184476">
    <property type="component" value="Unassembled WGS sequence"/>
</dbReference>
<dbReference type="Gene3D" id="3.30.70.890">
    <property type="entry name" value="GHMP kinase, C-terminal domain"/>
    <property type="match status" value="1"/>
</dbReference>
<evidence type="ECO:0000256" key="11">
    <source>
        <dbReference type="ARBA" id="ARBA00049375"/>
    </source>
</evidence>
<feature type="binding site" evidence="13">
    <location>
        <begin position="89"/>
        <end position="99"/>
    </location>
    <ligand>
        <name>ATP</name>
        <dbReference type="ChEBI" id="CHEBI:30616"/>
    </ligand>
</feature>
<dbReference type="PRINTS" id="PR00958">
    <property type="entry name" value="HOMSERKINASE"/>
</dbReference>
<evidence type="ECO:0000256" key="5">
    <source>
        <dbReference type="ARBA" id="ARBA00022605"/>
    </source>
</evidence>
<comment type="catalytic activity">
    <reaction evidence="11 13">
        <text>L-homoserine + ATP = O-phospho-L-homoserine + ADP + H(+)</text>
        <dbReference type="Rhea" id="RHEA:13985"/>
        <dbReference type="ChEBI" id="CHEBI:15378"/>
        <dbReference type="ChEBI" id="CHEBI:30616"/>
        <dbReference type="ChEBI" id="CHEBI:57476"/>
        <dbReference type="ChEBI" id="CHEBI:57590"/>
        <dbReference type="ChEBI" id="CHEBI:456216"/>
        <dbReference type="EC" id="2.7.1.39"/>
    </reaction>
</comment>
<evidence type="ECO:0000256" key="9">
    <source>
        <dbReference type="ARBA" id="ARBA00022777"/>
    </source>
</evidence>
<keyword evidence="5 13" id="KW-0028">Amino-acid biosynthesis</keyword>
<dbReference type="EMBL" id="FQVL01000001">
    <property type="protein sequence ID" value="SHE47466.1"/>
    <property type="molecule type" value="Genomic_DNA"/>
</dbReference>
<sequence>MKEFQPFRVVIPASSANLGPGFDSIGLALNRYLQLTFLPHEQLKIQVKGFGETLPIDENNLIIRVMKKAFDEHGQSLPTFHLSIENEIPLARGLGSSAAAIVGGLVAANHLLGNPWNQEQILHQATKWEDHPDNVGASLYGGVMIGSWDGHHVKFVQIEPPELDVVVAIPDATLFTKQARQVLPEFYRRNDAVLVSSRANLLTAALLTKRWELLSVAMEDYFHQPYRESLVPGLSEALMTASQEGALGVALSGAGPTILAFTQEKERLIAYFESLFSRLEVSAVVESLQTVAEGVKLQLTEVEECSTFGGKVLGV</sequence>
<keyword evidence="7 13" id="KW-0791">Threonine biosynthesis</keyword>
<dbReference type="InterPro" id="IPR036554">
    <property type="entry name" value="GHMP_kinase_C_sf"/>
</dbReference>
<dbReference type="Pfam" id="PF08544">
    <property type="entry name" value="GHMP_kinases_C"/>
    <property type="match status" value="1"/>
</dbReference>
<keyword evidence="10 13" id="KW-0067">ATP-binding</keyword>
<dbReference type="InterPro" id="IPR000870">
    <property type="entry name" value="Homoserine_kinase"/>
</dbReference>
<keyword evidence="17" id="KW-1185">Reference proteome</keyword>
<evidence type="ECO:0000256" key="12">
    <source>
        <dbReference type="ARBA" id="ARBA00049954"/>
    </source>
</evidence>
<protein>
    <recommendedName>
        <fullName evidence="4 13">Homoserine kinase</fullName>
        <shortName evidence="13">HK</shortName>
        <shortName evidence="13">HSK</shortName>
        <ecNumber evidence="3 13">2.7.1.39</ecNumber>
    </recommendedName>
</protein>
<dbReference type="STRING" id="112248.SAMN05444392_101622"/>
<dbReference type="HAMAP" id="MF_00384">
    <property type="entry name" value="Homoser_kinase"/>
    <property type="match status" value="1"/>
</dbReference>
<organism evidence="16 17">
    <name type="scientific">Seinonella peptonophila</name>
    <dbReference type="NCBI Taxonomy" id="112248"/>
    <lineage>
        <taxon>Bacteria</taxon>
        <taxon>Bacillati</taxon>
        <taxon>Bacillota</taxon>
        <taxon>Bacilli</taxon>
        <taxon>Bacillales</taxon>
        <taxon>Thermoactinomycetaceae</taxon>
        <taxon>Seinonella</taxon>
    </lineage>
</organism>
<dbReference type="InterPro" id="IPR006204">
    <property type="entry name" value="GHMP_kinase_N_dom"/>
</dbReference>
<evidence type="ECO:0000256" key="2">
    <source>
        <dbReference type="ARBA" id="ARBA00007370"/>
    </source>
</evidence>
<keyword evidence="13" id="KW-0963">Cytoplasm</keyword>
<dbReference type="EC" id="2.7.1.39" evidence="3 13"/>
<feature type="domain" description="GHMP kinase C-terminal" evidence="15">
    <location>
        <begin position="204"/>
        <end position="267"/>
    </location>
</feature>
<dbReference type="InterPro" id="IPR014721">
    <property type="entry name" value="Ribsml_uS5_D2-typ_fold_subgr"/>
</dbReference>
<dbReference type="InterPro" id="IPR006203">
    <property type="entry name" value="GHMP_knse_ATP-bd_CS"/>
</dbReference>
<evidence type="ECO:0000256" key="4">
    <source>
        <dbReference type="ARBA" id="ARBA00017858"/>
    </source>
</evidence>
<evidence type="ECO:0000256" key="1">
    <source>
        <dbReference type="ARBA" id="ARBA00005015"/>
    </source>
</evidence>
<comment type="function">
    <text evidence="12 13">Catalyzes the ATP-dependent phosphorylation of L-homoserine to L-homoserine phosphate.</text>
</comment>
<evidence type="ECO:0000313" key="16">
    <source>
        <dbReference type="EMBL" id="SHE47466.1"/>
    </source>
</evidence>
<evidence type="ECO:0000259" key="15">
    <source>
        <dbReference type="Pfam" id="PF08544"/>
    </source>
</evidence>
<accession>A0A1M4TST1</accession>
<dbReference type="PIRSF" id="PIRSF000676">
    <property type="entry name" value="Homoser_kin"/>
    <property type="match status" value="1"/>
</dbReference>
<dbReference type="GO" id="GO:0004413">
    <property type="term" value="F:homoserine kinase activity"/>
    <property type="evidence" value="ECO:0007669"/>
    <property type="project" value="UniProtKB-UniRule"/>
</dbReference>
<dbReference type="PROSITE" id="PS00627">
    <property type="entry name" value="GHMP_KINASES_ATP"/>
    <property type="match status" value="1"/>
</dbReference>
<comment type="subcellular location">
    <subcellularLocation>
        <location evidence="13">Cytoplasm</location>
    </subcellularLocation>
</comment>
<dbReference type="NCBIfam" id="TIGR00191">
    <property type="entry name" value="thrB"/>
    <property type="match status" value="1"/>
</dbReference>
<dbReference type="InterPro" id="IPR020568">
    <property type="entry name" value="Ribosomal_Su5_D2-typ_SF"/>
</dbReference>
<comment type="similarity">
    <text evidence="2 13">Belongs to the GHMP kinase family. Homoserine kinase subfamily.</text>
</comment>
<evidence type="ECO:0000256" key="10">
    <source>
        <dbReference type="ARBA" id="ARBA00022840"/>
    </source>
</evidence>
<dbReference type="GO" id="GO:0009088">
    <property type="term" value="P:threonine biosynthetic process"/>
    <property type="evidence" value="ECO:0007669"/>
    <property type="project" value="UniProtKB-UniRule"/>
</dbReference>
<evidence type="ECO:0000256" key="13">
    <source>
        <dbReference type="HAMAP-Rule" id="MF_00384"/>
    </source>
</evidence>
<dbReference type="Gene3D" id="3.30.230.10">
    <property type="match status" value="1"/>
</dbReference>